<dbReference type="OrthoDB" id="3197787at2759"/>
<keyword evidence="1" id="KW-1133">Transmembrane helix</keyword>
<name>A0A5C3NAZ7_9AGAM</name>
<feature type="transmembrane region" description="Helical" evidence="1">
    <location>
        <begin position="40"/>
        <end position="64"/>
    </location>
</feature>
<dbReference type="EMBL" id="ML213506">
    <property type="protein sequence ID" value="TFK54195.1"/>
    <property type="molecule type" value="Genomic_DNA"/>
</dbReference>
<accession>A0A5C3NAZ7</accession>
<keyword evidence="3" id="KW-1185">Reference proteome</keyword>
<sequence>MTCRFSSATYLLCLSPLLAPCSRPIPTHRLLKLCCTLDLPLLTTIAPCIIMSFAVIFISTSFSFS</sequence>
<reference evidence="2 3" key="1">
    <citation type="journal article" date="2019" name="Nat. Ecol. Evol.">
        <title>Megaphylogeny resolves global patterns of mushroom evolution.</title>
        <authorList>
            <person name="Varga T."/>
            <person name="Krizsan K."/>
            <person name="Foldi C."/>
            <person name="Dima B."/>
            <person name="Sanchez-Garcia M."/>
            <person name="Sanchez-Ramirez S."/>
            <person name="Szollosi G.J."/>
            <person name="Szarkandi J.G."/>
            <person name="Papp V."/>
            <person name="Albert L."/>
            <person name="Andreopoulos W."/>
            <person name="Angelini C."/>
            <person name="Antonin V."/>
            <person name="Barry K.W."/>
            <person name="Bougher N.L."/>
            <person name="Buchanan P."/>
            <person name="Buyck B."/>
            <person name="Bense V."/>
            <person name="Catcheside P."/>
            <person name="Chovatia M."/>
            <person name="Cooper J."/>
            <person name="Damon W."/>
            <person name="Desjardin D."/>
            <person name="Finy P."/>
            <person name="Geml J."/>
            <person name="Haridas S."/>
            <person name="Hughes K."/>
            <person name="Justo A."/>
            <person name="Karasinski D."/>
            <person name="Kautmanova I."/>
            <person name="Kiss B."/>
            <person name="Kocsube S."/>
            <person name="Kotiranta H."/>
            <person name="LaButti K.M."/>
            <person name="Lechner B.E."/>
            <person name="Liimatainen K."/>
            <person name="Lipzen A."/>
            <person name="Lukacs Z."/>
            <person name="Mihaltcheva S."/>
            <person name="Morgado L.N."/>
            <person name="Niskanen T."/>
            <person name="Noordeloos M.E."/>
            <person name="Ohm R.A."/>
            <person name="Ortiz-Santana B."/>
            <person name="Ovrebo C."/>
            <person name="Racz N."/>
            <person name="Riley R."/>
            <person name="Savchenko A."/>
            <person name="Shiryaev A."/>
            <person name="Soop K."/>
            <person name="Spirin V."/>
            <person name="Szebenyi C."/>
            <person name="Tomsovsky M."/>
            <person name="Tulloss R.E."/>
            <person name="Uehling J."/>
            <person name="Grigoriev I.V."/>
            <person name="Vagvolgyi C."/>
            <person name="Papp T."/>
            <person name="Martin F.M."/>
            <person name="Miettinen O."/>
            <person name="Hibbett D.S."/>
            <person name="Nagy L.G."/>
        </authorList>
    </citation>
    <scope>NUCLEOTIDE SEQUENCE [LARGE SCALE GENOMIC DNA]</scope>
    <source>
        <strain evidence="2 3">OMC1185</strain>
    </source>
</reference>
<proteinExistence type="predicted"/>
<gene>
    <name evidence="2" type="ORF">OE88DRAFT_1695400</name>
</gene>
<evidence type="ECO:0000313" key="2">
    <source>
        <dbReference type="EMBL" id="TFK54195.1"/>
    </source>
</evidence>
<protein>
    <submittedName>
        <fullName evidence="2">Uncharacterized protein</fullName>
    </submittedName>
</protein>
<evidence type="ECO:0000313" key="3">
    <source>
        <dbReference type="Proteomes" id="UP000305948"/>
    </source>
</evidence>
<organism evidence="2 3">
    <name type="scientific">Heliocybe sulcata</name>
    <dbReference type="NCBI Taxonomy" id="5364"/>
    <lineage>
        <taxon>Eukaryota</taxon>
        <taxon>Fungi</taxon>
        <taxon>Dikarya</taxon>
        <taxon>Basidiomycota</taxon>
        <taxon>Agaricomycotina</taxon>
        <taxon>Agaricomycetes</taxon>
        <taxon>Gloeophyllales</taxon>
        <taxon>Gloeophyllaceae</taxon>
        <taxon>Heliocybe</taxon>
    </lineage>
</organism>
<keyword evidence="1" id="KW-0812">Transmembrane</keyword>
<dbReference type="Proteomes" id="UP000305948">
    <property type="component" value="Unassembled WGS sequence"/>
</dbReference>
<keyword evidence="1" id="KW-0472">Membrane</keyword>
<evidence type="ECO:0000256" key="1">
    <source>
        <dbReference type="SAM" id="Phobius"/>
    </source>
</evidence>
<dbReference type="AlphaFoldDB" id="A0A5C3NAZ7"/>